<dbReference type="Gene3D" id="1.10.287.1490">
    <property type="match status" value="1"/>
</dbReference>
<dbReference type="GeneID" id="16997908"/>
<feature type="region of interest" description="Disordered" evidence="6">
    <location>
        <begin position="2224"/>
        <end position="2296"/>
    </location>
</feature>
<dbReference type="OrthoDB" id="198977at2759"/>
<feature type="region of interest" description="Disordered" evidence="6">
    <location>
        <begin position="1201"/>
        <end position="1228"/>
    </location>
</feature>
<dbReference type="GO" id="GO:0005783">
    <property type="term" value="C:endoplasmic reticulum"/>
    <property type="evidence" value="ECO:0007669"/>
    <property type="project" value="TreeGrafter"/>
</dbReference>
<dbReference type="InterPro" id="IPR024095">
    <property type="entry name" value="Vesicle_P115"/>
</dbReference>
<feature type="coiled-coil region" evidence="5">
    <location>
        <begin position="939"/>
        <end position="983"/>
    </location>
</feature>
<organism evidence="8 9">
    <name type="scientific">Cyanidioschyzon merolae (strain NIES-3377 / 10D)</name>
    <name type="common">Unicellular red alga</name>
    <dbReference type="NCBI Taxonomy" id="280699"/>
    <lineage>
        <taxon>Eukaryota</taxon>
        <taxon>Rhodophyta</taxon>
        <taxon>Bangiophyceae</taxon>
        <taxon>Cyanidiales</taxon>
        <taxon>Cyanidiaceae</taxon>
        <taxon>Cyanidioschyzon</taxon>
    </lineage>
</organism>
<feature type="region of interest" description="Disordered" evidence="6">
    <location>
        <begin position="2048"/>
        <end position="2071"/>
    </location>
</feature>
<reference evidence="8 9" key="2">
    <citation type="journal article" date="2007" name="BMC Biol.">
        <title>A 100%-complete sequence reveals unusually simple genomic features in the hot-spring red alga Cyanidioschyzon merolae.</title>
        <authorList>
            <person name="Nozaki H."/>
            <person name="Takano H."/>
            <person name="Misumi O."/>
            <person name="Terasawa K."/>
            <person name="Matsuzaki M."/>
            <person name="Maruyama S."/>
            <person name="Nishida K."/>
            <person name="Yagisawa F."/>
            <person name="Yoshida Y."/>
            <person name="Fujiwara T."/>
            <person name="Takio S."/>
            <person name="Tamura K."/>
            <person name="Chung S.J."/>
            <person name="Nakamura S."/>
            <person name="Kuroiwa H."/>
            <person name="Tanaka K."/>
            <person name="Sato N."/>
            <person name="Kuroiwa T."/>
        </authorList>
    </citation>
    <scope>NUCLEOTIDE SEQUENCE [LARGE SCALE GENOMIC DNA]</scope>
    <source>
        <strain evidence="8 9">10D</strain>
    </source>
</reference>
<dbReference type="OMA" id="INDQYHT"/>
<dbReference type="GO" id="GO:0012507">
    <property type="term" value="C:ER to Golgi transport vesicle membrane"/>
    <property type="evidence" value="ECO:0007669"/>
    <property type="project" value="TreeGrafter"/>
</dbReference>
<feature type="coiled-coil region" evidence="5">
    <location>
        <begin position="1574"/>
        <end position="1945"/>
    </location>
</feature>
<dbReference type="eggNOG" id="KOG0946">
    <property type="taxonomic scope" value="Eukaryota"/>
</dbReference>
<feature type="coiled-coil region" evidence="5">
    <location>
        <begin position="1255"/>
        <end position="1307"/>
    </location>
</feature>
<dbReference type="Pfam" id="PF04869">
    <property type="entry name" value="Uso1_p115_head"/>
    <property type="match status" value="1"/>
</dbReference>
<proteinExistence type="predicted"/>
<feature type="compositionally biased region" description="Polar residues" evidence="6">
    <location>
        <begin position="353"/>
        <end position="371"/>
    </location>
</feature>
<dbReference type="PANTHER" id="PTHR10013">
    <property type="entry name" value="GENERAL VESICULAR TRANSPORT FACTOR P115"/>
    <property type="match status" value="1"/>
</dbReference>
<dbReference type="PANTHER" id="PTHR10013:SF0">
    <property type="entry name" value="GENERAL VESICULAR TRANSPORT FACTOR P115"/>
    <property type="match status" value="1"/>
</dbReference>
<dbReference type="GO" id="GO:0006886">
    <property type="term" value="P:intracellular protein transport"/>
    <property type="evidence" value="ECO:0007669"/>
    <property type="project" value="InterPro"/>
</dbReference>
<evidence type="ECO:0000259" key="7">
    <source>
        <dbReference type="Pfam" id="PF04869"/>
    </source>
</evidence>
<accession>M1VMT6</accession>
<reference evidence="8 9" key="1">
    <citation type="journal article" date="2004" name="Nature">
        <title>Genome sequence of the ultrasmall unicellular red alga Cyanidioschyzon merolae 10D.</title>
        <authorList>
            <person name="Matsuzaki M."/>
            <person name="Misumi O."/>
            <person name="Shin-i T."/>
            <person name="Maruyama S."/>
            <person name="Takahara M."/>
            <person name="Miyagishima S."/>
            <person name="Mori T."/>
            <person name="Nishida K."/>
            <person name="Yagisawa F."/>
            <person name="Nishida K."/>
            <person name="Yoshida Y."/>
            <person name="Nishimura Y."/>
            <person name="Nakao S."/>
            <person name="Kobayashi T."/>
            <person name="Momoyama Y."/>
            <person name="Higashiyama T."/>
            <person name="Minoda A."/>
            <person name="Sano M."/>
            <person name="Nomoto H."/>
            <person name="Oishi K."/>
            <person name="Hayashi H."/>
            <person name="Ohta F."/>
            <person name="Nishizaka S."/>
            <person name="Haga S."/>
            <person name="Miura S."/>
            <person name="Morishita T."/>
            <person name="Kabeya Y."/>
            <person name="Terasawa K."/>
            <person name="Suzuki Y."/>
            <person name="Ishii Y."/>
            <person name="Asakawa S."/>
            <person name="Takano H."/>
            <person name="Ohta N."/>
            <person name="Kuroiwa H."/>
            <person name="Tanaka K."/>
            <person name="Shimizu N."/>
            <person name="Sugano S."/>
            <person name="Sato N."/>
            <person name="Nozaki H."/>
            <person name="Ogasawara N."/>
            <person name="Kohara Y."/>
            <person name="Kuroiwa T."/>
        </authorList>
    </citation>
    <scope>NUCLEOTIDE SEQUENCE [LARGE SCALE GENOMIC DNA]</scope>
    <source>
        <strain evidence="8 9">10D</strain>
    </source>
</reference>
<feature type="domain" description="Vesicle tethering protein Uso1/P115-like head" evidence="7">
    <location>
        <begin position="707"/>
        <end position="826"/>
    </location>
</feature>
<evidence type="ECO:0000313" key="8">
    <source>
        <dbReference type="EMBL" id="BAM83518.1"/>
    </source>
</evidence>
<dbReference type="KEGG" id="cme:CYME_CMT622C"/>
<dbReference type="GO" id="GO:0006888">
    <property type="term" value="P:endoplasmic reticulum to Golgi vesicle-mediated transport"/>
    <property type="evidence" value="ECO:0007669"/>
    <property type="project" value="TreeGrafter"/>
</dbReference>
<comment type="subcellular location">
    <subcellularLocation>
        <location evidence="1">Golgi apparatus</location>
    </subcellularLocation>
</comment>
<feature type="region of interest" description="Disordered" evidence="6">
    <location>
        <begin position="2145"/>
        <end position="2179"/>
    </location>
</feature>
<feature type="compositionally biased region" description="Polar residues" evidence="6">
    <location>
        <begin position="2153"/>
        <end position="2169"/>
    </location>
</feature>
<feature type="region of interest" description="Disordered" evidence="6">
    <location>
        <begin position="142"/>
        <end position="162"/>
    </location>
</feature>
<dbReference type="InterPro" id="IPR011989">
    <property type="entry name" value="ARM-like"/>
</dbReference>
<sequence length="2454" mass="271852">MNLITKAARYVAGADRNPATSGVTEALDLIIHRLHCGRFPSERLQCVEVLLRRVTAADDKVAELLEQADADACDEVSEALRVALSLREELVTKGVPLLGAILEQDRTESELIQSTLALLQLLLCAPTVSLAGSLEDSTQAASSERRSLVRRRSNTSCQSKEAVAPLHRNEDIWRKWSADTASTIRTAVSMMLGAASPPVTASERAGLGLVPCLLDLLADGDYSVRLQVSDLLTHIARHALPPLQKAVLRCPRGVSRMMDLLRDPREVVRTYGLRLVMELSRNSGEIQRILAFENIFELLFEMIDKARYEEVSVHVDEQSDEVQISRRYAPAENGDADDNSETDDTDGFPASGRPQSESLARTSASDESLRQQQHVPMVLASTSDVMDLVTRDCLIFMDILLDGDPAIATLFAEAGCIPKLCPLLFLADHPAKALRPVQVDNLILTIGLVDHLSRAESTNKEPRTRALCLHYGVTESIARLICSARNADAVVVQGLLTLGRLSRDHVATLSFLHGLWVVVAEVDDSSQARTSRAPNGKEVHTLFLAFVLDMMTEHASQELRAAAFCFLSMVWLESESGLCWFTWMLADKRQTCGAVDPASSNPHASEVLKDVESIDERTAHALQRVVSELLGVAVGWPDEADPAAVLYACSLLASWMVRCCAQGSSVADQDPLLMPVSRYRVVLGAGALTGECSAGEPLFMKLLRTLGRAVRENSPPLVRLALLLLLCCWLYVSDRARQKFLSTPLNVPLLMDLVSSSGSRAEGMLFVHIRGLAALAIAECMELECAEAESLVISPRTLVGIVRKRIGLMRFASYLDDVRASAYFAAAITGSPGLLLEQRFARGVLTTESRQGSGLVEELGHMYIFPQELVSIMEPVYDCVQKRLLHEYVEQEVPPSDTEMQGSTLKSAEVGVSASPRNAKEFATPGSLSIDNRHFDDTTNKSSNEIRAMQMRIRELEDMVAQLDEYKRMIRKQDEALLASKEEVEMLRRSLRESQDYADSLLRGSESRFREELRLVRDQLTEREDLVRRLTEQVASLEQALQSRQRDVESISKACEALALENEQLRNAGAHVDDGSSVLPAQHVHSGVFRDPAERTTADHFRSNEAHAYIDETSESSACDITDVRILERALAEERQKNERLMILLNQFEDAERGEDSASELVRIENAHLRERLRALEDYIQSQNRTNTGADGAPSDAVIESAAEDASGSGSASPRYPASEAPPLRSSSEDRFATVLRADTSFDPAIDAGSREQRIADLETQLVSLQKMLERSEEDAYETQQILEEQVIRLEQERDTLRTELASLRSAAERVTTHDQHQRPDVASTGTQTDVLAALQPSESELEAASRVSGERAAQVASMVVSGRVPSADQPPDALIDRWVTGDSLRCEVAPANALAAGTTASGRLSIALDALHNLSNRFDGDLVHVLASLRSMEARVDTLCTRIWRCSAILPAHIPRGSDASVVLSGSAEAKMTLQRTTVGACTAPEVGTCVAPLEALPELFAYALRKNQAIARERAAGYGAFRVEVLILEEILIKGLALGALKDAAVKLFGYLKPGYAEAGPVSHAVGSWQRLEDAFAELRRSETQLAELETQYRSVCDERDRLRSECASLGHAVAAQQAAQTQLAELETQYRNVCDERDRLRSECASLGHAVAAQQAAQTQLAELETQYRNVCDERDSLLEHASRLESVQETCTNLKSELDAHVHEKALLNSRIRSLEEDLAQVSHSFTVLREQHADCDGQTAELQRLEELVQLYQTRIEEYEEALTAATRDRRRLEDLEDSMRTITRRCEELESERRELEISLEQAQADREKLAELEARNRELESKSETRDAELEELSAQVLLLQETLASREDQVQHLQSQVQNLQNALGLEREEALAAEKQYEEISHELQSQLDRVLAEHAETQLAHDECVAELHQTNQRLATAEEQQEALCARIHMIEAEHHRWRRALTDQITGVIDATASEVSACASTVHFWRDKQFAIIDRQLDMLTDQQATLQECELEFDNLQAQIRAVILSAGATGTEQVADSEARRNERSPQPVPAVLAMHGEHDPDDNDGDDDHDDDDDHAESAIRADKAFAGEQHTHQVQLVRDAYERQLAELESRHEASMREMMRVHEQVLQELEEEIEHLRTIALASSHKRAFDEASAPETTQYRASPENDSSASYDVDGPAADPASVDALQRSLVKERMASGDLRQENIRLQTCISALRARLAAWEHAQHPNASGTRASVLAGTPNDDDDDDDDNGDDQVSSREALTDTNLPRLEPAHPSDDTRGSHSQHMETAAELPSSAAAQRDLIAQLEKQIEELIARESRLASAVEMVHDENMLLRKQLAEQHHHDKRAQPQQPWRATHVNELDASGADSSQHAWLPSSAFATASAAVPATGAAVVKAQEQEQDATQVHVDPRAADMEAELWRLREEHNELLICLAEMEMECNAYKERLRKLLQP</sequence>
<keyword evidence="9" id="KW-1185">Reference proteome</keyword>
<feature type="repeat" description="HEAT" evidence="4">
    <location>
        <begin position="209"/>
        <end position="246"/>
    </location>
</feature>
<dbReference type="EMBL" id="AP006502">
    <property type="protein sequence ID" value="BAM83518.1"/>
    <property type="molecule type" value="Genomic_DNA"/>
</dbReference>
<feature type="compositionally biased region" description="Basic and acidic residues" evidence="6">
    <location>
        <begin position="2270"/>
        <end position="2280"/>
    </location>
</feature>
<dbReference type="GO" id="GO:0000139">
    <property type="term" value="C:Golgi membrane"/>
    <property type="evidence" value="ECO:0007669"/>
    <property type="project" value="InterPro"/>
</dbReference>
<keyword evidence="2" id="KW-0333">Golgi apparatus</keyword>
<dbReference type="GO" id="GO:0048211">
    <property type="term" value="P:Golgi vesicle docking"/>
    <property type="evidence" value="ECO:0007669"/>
    <property type="project" value="TreeGrafter"/>
</dbReference>
<dbReference type="InterPro" id="IPR021133">
    <property type="entry name" value="HEAT_type_2"/>
</dbReference>
<dbReference type="Proteomes" id="UP000007014">
    <property type="component" value="Chromosome 20"/>
</dbReference>
<dbReference type="InterPro" id="IPR006953">
    <property type="entry name" value="Vesicle_Uso1_P115_head"/>
</dbReference>
<dbReference type="GO" id="GO:0005795">
    <property type="term" value="C:Golgi stack"/>
    <property type="evidence" value="ECO:0007669"/>
    <property type="project" value="TreeGrafter"/>
</dbReference>
<feature type="compositionally biased region" description="Acidic residues" evidence="6">
    <location>
        <begin position="2241"/>
        <end position="2252"/>
    </location>
</feature>
<dbReference type="Gene3D" id="1.25.10.10">
    <property type="entry name" value="Leucine-rich Repeat Variant"/>
    <property type="match status" value="1"/>
</dbReference>
<evidence type="ECO:0000313" key="9">
    <source>
        <dbReference type="Proteomes" id="UP000007014"/>
    </source>
</evidence>
<dbReference type="GO" id="GO:0048280">
    <property type="term" value="P:vesicle fusion with Golgi apparatus"/>
    <property type="evidence" value="ECO:0007669"/>
    <property type="project" value="InterPro"/>
</dbReference>
<evidence type="ECO:0000256" key="5">
    <source>
        <dbReference type="SAM" id="Coils"/>
    </source>
</evidence>
<dbReference type="PROSITE" id="PS50077">
    <property type="entry name" value="HEAT_REPEAT"/>
    <property type="match status" value="1"/>
</dbReference>
<evidence type="ECO:0000256" key="4">
    <source>
        <dbReference type="PROSITE-ProRule" id="PRU00103"/>
    </source>
</evidence>
<dbReference type="SUPFAM" id="SSF57997">
    <property type="entry name" value="Tropomyosin"/>
    <property type="match status" value="1"/>
</dbReference>
<dbReference type="RefSeq" id="XP_005539554.1">
    <property type="nucleotide sequence ID" value="XM_005539497.1"/>
</dbReference>
<evidence type="ECO:0000256" key="2">
    <source>
        <dbReference type="ARBA" id="ARBA00023034"/>
    </source>
</evidence>
<feature type="region of interest" description="Disordered" evidence="6">
    <location>
        <begin position="322"/>
        <end position="371"/>
    </location>
</feature>
<gene>
    <name evidence="8" type="ORF">CYME_CMT622C</name>
</gene>
<dbReference type="InterPro" id="IPR016024">
    <property type="entry name" value="ARM-type_fold"/>
</dbReference>
<feature type="compositionally biased region" description="Acidic residues" evidence="6">
    <location>
        <begin position="2055"/>
        <end position="2071"/>
    </location>
</feature>
<dbReference type="SUPFAM" id="SSF48371">
    <property type="entry name" value="ARM repeat"/>
    <property type="match status" value="2"/>
</dbReference>
<feature type="compositionally biased region" description="Low complexity" evidence="6">
    <location>
        <begin position="1201"/>
        <end position="1213"/>
    </location>
</feature>
<feature type="coiled-coil region" evidence="5">
    <location>
        <begin position="2088"/>
        <end position="2144"/>
    </location>
</feature>
<evidence type="ECO:0000256" key="6">
    <source>
        <dbReference type="SAM" id="MobiDB-lite"/>
    </source>
</evidence>
<dbReference type="STRING" id="280699.M1VMT6"/>
<feature type="coiled-coil region" evidence="5">
    <location>
        <begin position="2296"/>
        <end position="2323"/>
    </location>
</feature>
<feature type="coiled-coil region" evidence="5">
    <location>
        <begin position="1020"/>
        <end position="1068"/>
    </location>
</feature>
<name>M1VMT6_CYAM1</name>
<evidence type="ECO:0000256" key="1">
    <source>
        <dbReference type="ARBA" id="ARBA00004555"/>
    </source>
</evidence>
<protein>
    <recommendedName>
        <fullName evidence="7">Vesicle tethering protein Uso1/P115-like head domain-containing protein</fullName>
    </recommendedName>
</protein>
<feature type="compositionally biased region" description="Acidic residues" evidence="6">
    <location>
        <begin position="334"/>
        <end position="346"/>
    </location>
</feature>
<evidence type="ECO:0000256" key="3">
    <source>
        <dbReference type="ARBA" id="ARBA00023054"/>
    </source>
</evidence>
<dbReference type="HOGENOM" id="CLU_228877_0_0_1"/>
<dbReference type="Gramene" id="CMT622CT">
    <property type="protein sequence ID" value="CMT622CT"/>
    <property type="gene ID" value="CMT622C"/>
</dbReference>
<keyword evidence="3 5" id="KW-0175">Coiled coil</keyword>
<feature type="coiled-coil region" evidence="5">
    <location>
        <begin position="1124"/>
        <end position="1186"/>
    </location>
</feature>